<evidence type="ECO:0000256" key="1">
    <source>
        <dbReference type="ARBA" id="ARBA00004752"/>
    </source>
</evidence>
<keyword evidence="5" id="KW-0645">Protease</keyword>
<evidence type="ECO:0000256" key="11">
    <source>
        <dbReference type="ARBA" id="ARBA00049902"/>
    </source>
</evidence>
<feature type="domain" description="Penicillin-binding C-terminal" evidence="14">
    <location>
        <begin position="677"/>
        <end position="765"/>
    </location>
</feature>
<dbReference type="InterPro" id="IPR009647">
    <property type="entry name" value="PBP_C"/>
</dbReference>
<comment type="similarity">
    <text evidence="3">In the N-terminal section; belongs to the glycosyltransferase 51 family.</text>
</comment>
<organism evidence="15 16">
    <name type="scientific">Parabacteroides faecalis</name>
    <dbReference type="NCBI Taxonomy" id="2924040"/>
    <lineage>
        <taxon>Bacteria</taxon>
        <taxon>Pseudomonadati</taxon>
        <taxon>Bacteroidota</taxon>
        <taxon>Bacteroidia</taxon>
        <taxon>Bacteroidales</taxon>
        <taxon>Tannerellaceae</taxon>
        <taxon>Parabacteroides</taxon>
    </lineage>
</organism>
<evidence type="ECO:0000313" key="15">
    <source>
        <dbReference type="EMBL" id="MCJ2379107.1"/>
    </source>
</evidence>
<name>A0ABT0BWF8_9BACT</name>
<dbReference type="Gene3D" id="1.10.3810.10">
    <property type="entry name" value="Biosynthetic peptidoglycan transglycosylase-like"/>
    <property type="match status" value="1"/>
</dbReference>
<feature type="domain" description="Penicillin-binding protein transpeptidase" evidence="12">
    <location>
        <begin position="281"/>
        <end position="405"/>
    </location>
</feature>
<evidence type="ECO:0000256" key="5">
    <source>
        <dbReference type="ARBA" id="ARBA00022670"/>
    </source>
</evidence>
<evidence type="ECO:0000256" key="3">
    <source>
        <dbReference type="ARBA" id="ARBA00007739"/>
    </source>
</evidence>
<dbReference type="Pfam" id="PF00905">
    <property type="entry name" value="Transpeptidase"/>
    <property type="match status" value="1"/>
</dbReference>
<evidence type="ECO:0000313" key="16">
    <source>
        <dbReference type="Proteomes" id="UP001165444"/>
    </source>
</evidence>
<dbReference type="Proteomes" id="UP001165444">
    <property type="component" value="Unassembled WGS sequence"/>
</dbReference>
<dbReference type="InterPro" id="IPR012338">
    <property type="entry name" value="Beta-lactam/transpept-like"/>
</dbReference>
<evidence type="ECO:0000256" key="9">
    <source>
        <dbReference type="ARBA" id="ARBA00023268"/>
    </source>
</evidence>
<evidence type="ECO:0000256" key="7">
    <source>
        <dbReference type="ARBA" id="ARBA00022679"/>
    </source>
</evidence>
<evidence type="ECO:0000256" key="4">
    <source>
        <dbReference type="ARBA" id="ARBA00022645"/>
    </source>
</evidence>
<dbReference type="InterPro" id="IPR001460">
    <property type="entry name" value="PCN-bd_Tpept"/>
</dbReference>
<dbReference type="InterPro" id="IPR023346">
    <property type="entry name" value="Lysozyme-like_dom_sf"/>
</dbReference>
<dbReference type="InterPro" id="IPR001264">
    <property type="entry name" value="Glyco_trans_51"/>
</dbReference>
<evidence type="ECO:0000259" key="14">
    <source>
        <dbReference type="Pfam" id="PF06832"/>
    </source>
</evidence>
<dbReference type="NCBIfam" id="TIGR02073">
    <property type="entry name" value="PBP_1c"/>
    <property type="match status" value="1"/>
</dbReference>
<evidence type="ECO:0000256" key="6">
    <source>
        <dbReference type="ARBA" id="ARBA00022676"/>
    </source>
</evidence>
<dbReference type="SUPFAM" id="SSF53955">
    <property type="entry name" value="Lysozyme-like"/>
    <property type="match status" value="1"/>
</dbReference>
<evidence type="ECO:0000259" key="13">
    <source>
        <dbReference type="Pfam" id="PF00912"/>
    </source>
</evidence>
<evidence type="ECO:0000259" key="12">
    <source>
        <dbReference type="Pfam" id="PF00905"/>
    </source>
</evidence>
<reference evidence="15 16" key="1">
    <citation type="submission" date="2022-03" db="EMBL/GenBank/DDBJ databases">
        <title>Parabacteroides sp. nov. isolated from swine feces.</title>
        <authorList>
            <person name="Bak J.E."/>
        </authorList>
    </citation>
    <scope>NUCLEOTIDE SEQUENCE [LARGE SCALE GENOMIC DNA]</scope>
    <source>
        <strain evidence="15 16">AGMB00274</strain>
    </source>
</reference>
<protein>
    <recommendedName>
        <fullName evidence="10">peptidoglycan glycosyltransferase</fullName>
        <ecNumber evidence="10">2.4.99.28</ecNumber>
    </recommendedName>
</protein>
<dbReference type="RefSeq" id="WP_243323006.1">
    <property type="nucleotide sequence ID" value="NZ_JAKZMM010000001.1"/>
</dbReference>
<keyword evidence="6" id="KW-0328">Glycosyltransferase</keyword>
<keyword evidence="8" id="KW-0378">Hydrolase</keyword>
<accession>A0ABT0BWF8</accession>
<dbReference type="InterPro" id="IPR050396">
    <property type="entry name" value="Glycosyltr_51/Transpeptidase"/>
</dbReference>
<feature type="domain" description="Glycosyl transferase family 51" evidence="13">
    <location>
        <begin position="44"/>
        <end position="201"/>
    </location>
</feature>
<dbReference type="Pfam" id="PF00912">
    <property type="entry name" value="Transgly"/>
    <property type="match status" value="1"/>
</dbReference>
<dbReference type="EMBL" id="JAKZMM010000001">
    <property type="protein sequence ID" value="MCJ2379107.1"/>
    <property type="molecule type" value="Genomic_DNA"/>
</dbReference>
<comment type="similarity">
    <text evidence="2">In the C-terminal section; belongs to the transpeptidase family.</text>
</comment>
<sequence>MHLWIPKPLISKPYSTLLYTTETSGREVLLGARIASDGQWRFPSGSEVPEKFAVCLTQYEDKRFWHHPGVDPFALMRAVQLNLTQSRVVSGGSTLTMQLARIARGNQSRTVGQKVIEMLWALYLECSYSKAEILRMYASNAPFGGNVVGIEAAAWRYFGREAKDLSWAEQATLAVLPNSPALIHPGRNRAELKQKRDKLLLRLYEKHILDKTEYELACMETLPEKPLPLPNEAPHLLERLAIEKQENRIHTTVDPTLQQQVQRLVNRYVADYRSNHIYNAAALVADVESGKILAYVGNVTDQNMTIGHGYQVDVITSPRSTGSVLKPFLYAAMLNDGLILPGTLIADTPLNINGFTPQNFNKTFYGAVPAHVAIERSLNVPLVRMLSQYNTGRFMSLLKRLGMTTLRFSEDHYGASLILGGAEGSLWDLSGMYASLARMLSHYRSYNGRYDRSDIHPLTAYPVEEKKPIRSVTDTRLADESLLSYASLWFMFEAMSGLNRPEEEADWQQFSSMKQVAWKTGTSYGGRDAWAIGVTPRYVVGVWVGNATGEGRSGLTGVGYAAPILFDIYSLLPDVPWFDQPYDELEEIAVCRQSGHKASAICDEVDTVYIPRTGIATAVCPYHRIVHLSQDGQYRVNSSCESVSRMQERSWFVLPPAQAYYYKNYHVEYQALPPLKPGCEEDQSRQIAILYPEHQAVLYLPKGFSGEREKVVMRATHARSDATLYWHLDDVYLGETRQIHQMACLIEPGNHILTLLDEDGNRRSILFEVRK</sequence>
<dbReference type="Pfam" id="PF06832">
    <property type="entry name" value="BiPBP_C"/>
    <property type="match status" value="1"/>
</dbReference>
<proteinExistence type="inferred from homology"/>
<dbReference type="InterPro" id="IPR036950">
    <property type="entry name" value="PBP_transglycosylase"/>
</dbReference>
<dbReference type="PANTHER" id="PTHR32282">
    <property type="entry name" value="BINDING PROTEIN TRANSPEPTIDASE, PUTATIVE-RELATED"/>
    <property type="match status" value="1"/>
</dbReference>
<keyword evidence="16" id="KW-1185">Reference proteome</keyword>
<dbReference type="EC" id="2.4.99.28" evidence="10"/>
<dbReference type="SUPFAM" id="SSF56601">
    <property type="entry name" value="beta-lactamase/transpeptidase-like"/>
    <property type="match status" value="1"/>
</dbReference>
<keyword evidence="4" id="KW-0121">Carboxypeptidase</keyword>
<dbReference type="InterPro" id="IPR011815">
    <property type="entry name" value="PBP_1c"/>
</dbReference>
<evidence type="ECO:0000256" key="8">
    <source>
        <dbReference type="ARBA" id="ARBA00022801"/>
    </source>
</evidence>
<keyword evidence="7" id="KW-0808">Transferase</keyword>
<comment type="pathway">
    <text evidence="1">Cell wall biogenesis; peptidoglycan biosynthesis.</text>
</comment>
<keyword evidence="9" id="KW-0511">Multifunctional enzyme</keyword>
<gene>
    <name evidence="15" type="primary">pbpC</name>
    <name evidence="15" type="ORF">MUN53_00465</name>
</gene>
<comment type="catalytic activity">
    <reaction evidence="11">
        <text>[GlcNAc-(1-&gt;4)-Mur2Ac(oyl-L-Ala-gamma-D-Glu-L-Lys-D-Ala-D-Ala)](n)-di-trans,octa-cis-undecaprenyl diphosphate + beta-D-GlcNAc-(1-&gt;4)-Mur2Ac(oyl-L-Ala-gamma-D-Glu-L-Lys-D-Ala-D-Ala)-di-trans,octa-cis-undecaprenyl diphosphate = [GlcNAc-(1-&gt;4)-Mur2Ac(oyl-L-Ala-gamma-D-Glu-L-Lys-D-Ala-D-Ala)](n+1)-di-trans,octa-cis-undecaprenyl diphosphate + di-trans,octa-cis-undecaprenyl diphosphate + H(+)</text>
        <dbReference type="Rhea" id="RHEA:23708"/>
        <dbReference type="Rhea" id="RHEA-COMP:9602"/>
        <dbReference type="Rhea" id="RHEA-COMP:9603"/>
        <dbReference type="ChEBI" id="CHEBI:15378"/>
        <dbReference type="ChEBI" id="CHEBI:58405"/>
        <dbReference type="ChEBI" id="CHEBI:60033"/>
        <dbReference type="ChEBI" id="CHEBI:78435"/>
        <dbReference type="EC" id="2.4.99.28"/>
    </reaction>
</comment>
<evidence type="ECO:0000256" key="2">
    <source>
        <dbReference type="ARBA" id="ARBA00007090"/>
    </source>
</evidence>
<evidence type="ECO:0000256" key="10">
    <source>
        <dbReference type="ARBA" id="ARBA00044770"/>
    </source>
</evidence>
<dbReference type="PANTHER" id="PTHR32282:SF15">
    <property type="entry name" value="PENICILLIN-BINDING PROTEIN 1C"/>
    <property type="match status" value="1"/>
</dbReference>
<comment type="caution">
    <text evidence="15">The sequence shown here is derived from an EMBL/GenBank/DDBJ whole genome shotgun (WGS) entry which is preliminary data.</text>
</comment>
<dbReference type="Gene3D" id="3.40.710.10">
    <property type="entry name" value="DD-peptidase/beta-lactamase superfamily"/>
    <property type="match status" value="1"/>
</dbReference>